<evidence type="ECO:0000313" key="5">
    <source>
        <dbReference type="EMBL" id="CAI9715617.1"/>
    </source>
</evidence>
<dbReference type="SUPFAM" id="SSF46565">
    <property type="entry name" value="Chaperone J-domain"/>
    <property type="match status" value="1"/>
</dbReference>
<dbReference type="GO" id="GO:0036498">
    <property type="term" value="P:IRE1-mediated unfolded protein response"/>
    <property type="evidence" value="ECO:0007669"/>
    <property type="project" value="TreeGrafter"/>
</dbReference>
<evidence type="ECO:0000313" key="6">
    <source>
        <dbReference type="Proteomes" id="UP001162480"/>
    </source>
</evidence>
<dbReference type="GO" id="GO:0015035">
    <property type="term" value="F:protein-disulfide reductase activity"/>
    <property type="evidence" value="ECO:0007669"/>
    <property type="project" value="TreeGrafter"/>
</dbReference>
<dbReference type="InterPro" id="IPR036869">
    <property type="entry name" value="J_dom_sf"/>
</dbReference>
<accession>A0AA36AIH0</accession>
<feature type="coiled-coil region" evidence="2">
    <location>
        <begin position="426"/>
        <end position="481"/>
    </location>
</feature>
<dbReference type="Pfam" id="PF00085">
    <property type="entry name" value="Thioredoxin"/>
    <property type="match status" value="4"/>
</dbReference>
<dbReference type="InterPro" id="IPR001623">
    <property type="entry name" value="DnaJ_domain"/>
</dbReference>
<feature type="domain" description="Thioredoxin" evidence="4">
    <location>
        <begin position="1056"/>
        <end position="1184"/>
    </location>
</feature>
<feature type="domain" description="J" evidence="3">
    <location>
        <begin position="686"/>
        <end position="751"/>
    </location>
</feature>
<feature type="coiled-coil region" evidence="2">
    <location>
        <begin position="182"/>
        <end position="230"/>
    </location>
</feature>
<dbReference type="SMART" id="SM00271">
    <property type="entry name" value="DnaJ"/>
    <property type="match status" value="1"/>
</dbReference>
<dbReference type="Gene3D" id="3.40.30.10">
    <property type="entry name" value="Glutaredoxin"/>
    <property type="match status" value="6"/>
</dbReference>
<dbReference type="GO" id="GO:0005788">
    <property type="term" value="C:endoplasmic reticulum lumen"/>
    <property type="evidence" value="ECO:0007669"/>
    <property type="project" value="TreeGrafter"/>
</dbReference>
<dbReference type="InterPro" id="IPR035674">
    <property type="entry name" value="ERdj5_TRX_C"/>
</dbReference>
<evidence type="ECO:0000256" key="1">
    <source>
        <dbReference type="ARBA" id="ARBA00020920"/>
    </source>
</evidence>
<feature type="domain" description="Thioredoxin" evidence="4">
    <location>
        <begin position="766"/>
        <end position="886"/>
    </location>
</feature>
<dbReference type="EMBL" id="OX597814">
    <property type="protein sequence ID" value="CAI9715617.1"/>
    <property type="molecule type" value="Genomic_DNA"/>
</dbReference>
<gene>
    <name evidence="5" type="ORF">OCTVUL_1B019817</name>
</gene>
<dbReference type="FunFam" id="1.10.287.110:FF:000029">
    <property type="entry name" value="DnaJ homolog subfamily C member 10"/>
    <property type="match status" value="1"/>
</dbReference>
<dbReference type="Proteomes" id="UP001162480">
    <property type="component" value="Chromosome 1"/>
</dbReference>
<keyword evidence="2" id="KW-0175">Coiled coil</keyword>
<evidence type="ECO:0000259" key="3">
    <source>
        <dbReference type="PROSITE" id="PS50076"/>
    </source>
</evidence>
<feature type="coiled-coil region" evidence="2">
    <location>
        <begin position="527"/>
        <end position="597"/>
    </location>
</feature>
<dbReference type="PRINTS" id="PR00625">
    <property type="entry name" value="JDOMAIN"/>
</dbReference>
<dbReference type="CDD" id="cd03004">
    <property type="entry name" value="PDI_a_ERdj5_C"/>
    <property type="match status" value="2"/>
</dbReference>
<dbReference type="SUPFAM" id="SSF52833">
    <property type="entry name" value="Thioredoxin-like"/>
    <property type="match status" value="6"/>
</dbReference>
<dbReference type="PROSITE" id="PS00194">
    <property type="entry name" value="THIOREDOXIN_1"/>
    <property type="match status" value="3"/>
</dbReference>
<evidence type="ECO:0000259" key="4">
    <source>
        <dbReference type="PROSITE" id="PS51352"/>
    </source>
</evidence>
<dbReference type="PROSITE" id="PS50076">
    <property type="entry name" value="DNAJ_2"/>
    <property type="match status" value="1"/>
</dbReference>
<dbReference type="GO" id="GO:0051787">
    <property type="term" value="F:misfolded protein binding"/>
    <property type="evidence" value="ECO:0007669"/>
    <property type="project" value="TreeGrafter"/>
</dbReference>
<dbReference type="PANTHER" id="PTHR44340">
    <property type="entry name" value="DNAJ HOMOLOG SUBFAMILY C MEMBER 10"/>
    <property type="match status" value="1"/>
</dbReference>
<dbReference type="FunFam" id="3.40.30.10:FF:000087">
    <property type="entry name" value="DnaJ homolog subfamily C member 10"/>
    <property type="match status" value="1"/>
</dbReference>
<dbReference type="CDD" id="cd06257">
    <property type="entry name" value="DnaJ"/>
    <property type="match status" value="1"/>
</dbReference>
<feature type="domain" description="Thioredoxin" evidence="4">
    <location>
        <begin position="1186"/>
        <end position="1315"/>
    </location>
</feature>
<dbReference type="InterPro" id="IPR052460">
    <property type="entry name" value="ER_disulfide_reductase"/>
</dbReference>
<feature type="domain" description="Thioredoxin" evidence="4">
    <location>
        <begin position="1317"/>
        <end position="1424"/>
    </location>
</feature>
<dbReference type="PROSITE" id="PS51352">
    <property type="entry name" value="THIOREDOXIN_2"/>
    <property type="match status" value="4"/>
</dbReference>
<protein>
    <recommendedName>
        <fullName evidence="1">DnaJ homolog subfamily C member 10</fullName>
    </recommendedName>
</protein>
<dbReference type="Gene3D" id="1.10.287.110">
    <property type="entry name" value="DnaJ domain"/>
    <property type="match status" value="1"/>
</dbReference>
<dbReference type="InterPro" id="IPR013766">
    <property type="entry name" value="Thioredoxin_domain"/>
</dbReference>
<name>A0AA36AIH0_OCTVU</name>
<sequence length="1434" mass="165883">MFHPKHSKTNRKYPMSHVSTAVIPKVALVAVPNALSPTCAQDDKGAPLMGALMNTSNIGRMFGSPVPSHNLDNEHDSIMDYTLMTDAGYLNIPFEKISADLRDGESSGSIDMLESKQDSENWKFIQISDQQASKEQIFQEYQKANEETLPVRDHIADSSFMQNELRNNGRFIKTTDVTDSHNEEVQKQIQALQNSHDSDKSRIQQMKAELKDLRDLVYKLNRELSKYQAKFGCAEVLIEGHNIVGLPNEGPIPSWLISTKYLSPLIFEYEKQTNQQEKNIATYKEEIEHLSKRCKELVGESDLLHEKLDKLTSGSSKVFERSLAEQQLDLIKEENHILLEQLKNERLNTNNTSTKFSHELHELNEQLKLKNEFVTKLELGLKEEKAKTRDLKYNLDQMKSKDNTKIQFVEHQHSLEKLQKDIDGSIEKHIKEKAELTAKLEEAHQKIDRFQELQVHCKDKIERMHSKIKDLKASNRKYAAQNQKLLHIVQISHNREQLSQDQLKKLKANEDIVLKLIDKTSLREEKQKNLKATMKVYKKKLSEERETKHKIVNNLQEEFQKQIMKLYSDLRHKNNLLQMSEADKQQMEEDMETLYMAAQNENSMMYQLLHGISCNKNIVTCCDIYQIGEHLNTIINFETQLLLLRSTRKSQWEVTVHVSNKVIFTSEIISLLLWIPDLPTHSKNSDYYEILKVSRSASQKEIRQAFKKLAVSEHPDKKTDDPNAHEKFLKITRAYEVLKDDKLRKKFDTYGEDGLKEDFHGGHHYESWSFYQDEFGIYDDDPEIITLSLSDFEQSVEGTEDIWFINYYSPHCSHCHHLAPVWREVARQLDGVLRIGAVNCQDDWNLCRMQGIRSYPTLMLYPVRERYKGERSTEALIKYALANVQANVFTLYPSNFKSETTERNLPWLINYCSGDGDCLSSNTELKVATMLESLVNVGTVNCDRHSSLCSKMGASDGVYFYKLGEVEKDKGMAISSLVAQEVAHEVLLQLPDVTLLNEEQLQNIRHENEENTAWVVHFFDKDEVNLELRKIPSLLEDENIHVGRVDCRILQNECHQLHIFKMPTFVLFKSSGGHEIYYGRTTAHDVAAFAKESVKASLEALGPNDFPHRVVDSQDPWFVDFFAPWCPPCMRLLPEFRKASKSYGKTISFGSVDCTVHQGLCTQYNIRSYPTTIFYNRSTPHHYHGQHRAQDMIDFIEDTLHPSVEQLTPDNFHSKVNQRGQNEIWVVDFFAPWCGPCQQLAPEWRKLSKMFKSNKNVHIADIDCKKHRSLCQQEGVHSYPTMRLYPLSGSSLFESYNGWNRDVQSLHAWVYEFLPSKVVTLRSSSFHSKVINSKQPWIVDFYASWCGHCQIFKPQFEQVAAKLEGIVHAGKVDCEVEFQICQQYGISAYPSVRLFTGSKHYKNGYDIDSQDAEEIIDIVNSKLQKKKSKKHDEF</sequence>
<feature type="coiled-coil region" evidence="2">
    <location>
        <begin position="266"/>
        <end position="348"/>
    </location>
</feature>
<organism evidence="5 6">
    <name type="scientific">Octopus vulgaris</name>
    <name type="common">Common octopus</name>
    <dbReference type="NCBI Taxonomy" id="6645"/>
    <lineage>
        <taxon>Eukaryota</taxon>
        <taxon>Metazoa</taxon>
        <taxon>Spiralia</taxon>
        <taxon>Lophotrochozoa</taxon>
        <taxon>Mollusca</taxon>
        <taxon>Cephalopoda</taxon>
        <taxon>Coleoidea</taxon>
        <taxon>Octopodiformes</taxon>
        <taxon>Octopoda</taxon>
        <taxon>Incirrata</taxon>
        <taxon>Octopodidae</taxon>
        <taxon>Octopus</taxon>
    </lineage>
</organism>
<dbReference type="InterPro" id="IPR017937">
    <property type="entry name" value="Thioredoxin_CS"/>
</dbReference>
<dbReference type="Pfam" id="PF00226">
    <property type="entry name" value="DnaJ"/>
    <property type="match status" value="1"/>
</dbReference>
<dbReference type="InterPro" id="IPR036249">
    <property type="entry name" value="Thioredoxin-like_sf"/>
</dbReference>
<evidence type="ECO:0000256" key="2">
    <source>
        <dbReference type="SAM" id="Coils"/>
    </source>
</evidence>
<reference evidence="5" key="1">
    <citation type="submission" date="2023-08" db="EMBL/GenBank/DDBJ databases">
        <authorList>
            <person name="Alioto T."/>
            <person name="Alioto T."/>
            <person name="Gomez Garrido J."/>
        </authorList>
    </citation>
    <scope>NUCLEOTIDE SEQUENCE</scope>
</reference>
<dbReference type="GO" id="GO:0016671">
    <property type="term" value="F:oxidoreductase activity, acting on a sulfur group of donors, disulfide as acceptor"/>
    <property type="evidence" value="ECO:0007669"/>
    <property type="project" value="TreeGrafter"/>
</dbReference>
<dbReference type="PANTHER" id="PTHR44340:SF1">
    <property type="entry name" value="DNAJ HOMOLOG SUBFAMILY C MEMBER 10"/>
    <property type="match status" value="1"/>
</dbReference>
<proteinExistence type="predicted"/>
<keyword evidence="6" id="KW-1185">Reference proteome</keyword>